<keyword evidence="3" id="KW-1185">Reference proteome</keyword>
<feature type="chain" id="PRO_5044201959" description="DUF1995 domain-containing protein" evidence="1">
    <location>
        <begin position="22"/>
        <end position="495"/>
    </location>
</feature>
<proteinExistence type="predicted"/>
<evidence type="ECO:0000313" key="3">
    <source>
        <dbReference type="Proteomes" id="UP001515480"/>
    </source>
</evidence>
<evidence type="ECO:0008006" key="4">
    <source>
        <dbReference type="Google" id="ProtNLM"/>
    </source>
</evidence>
<evidence type="ECO:0000256" key="1">
    <source>
        <dbReference type="SAM" id="SignalP"/>
    </source>
</evidence>
<dbReference type="AlphaFoldDB" id="A0AB34JKI4"/>
<dbReference type="Proteomes" id="UP001515480">
    <property type="component" value="Unassembled WGS sequence"/>
</dbReference>
<name>A0AB34JKI4_PRYPA</name>
<feature type="signal peptide" evidence="1">
    <location>
        <begin position="1"/>
        <end position="21"/>
    </location>
</feature>
<comment type="caution">
    <text evidence="2">The sequence shown here is derived from an EMBL/GenBank/DDBJ whole genome shotgun (WGS) entry which is preliminary data.</text>
</comment>
<evidence type="ECO:0000313" key="2">
    <source>
        <dbReference type="EMBL" id="KAL1521417.1"/>
    </source>
</evidence>
<dbReference type="EMBL" id="JBGBPQ010000007">
    <property type="protein sequence ID" value="KAL1521417.1"/>
    <property type="molecule type" value="Genomic_DNA"/>
</dbReference>
<sequence length="495" mass="52148">MRWLLLCLGGALHCAPPPAAALSPASFASPPRHRLHLRAPAPLLQLGEPVDVPSDLETVCAEAAATIREGLLRGVRGMRVDLGVPAVNIASPMFEPAALGRICLELARPLLLLDGKLLLLLPGVATCAAARALLEDARLEWPEAYRAQLQVAPLSLHGAPSGELPAAVMVVGLENSRDADDTAFRDGRQWLGLAGARCAVLCVNPDFRYAPTEMRDFDTMYAFFSYGVTSTKADDANQPVAPPRTAGRALLRRAAPGPWKLLFDAGDGTYRTLAETEDKPDEEAIRTAVAGVIKGLPQGGAAAGESESRDAAISSLESIFQMGGAEAGAPPQGVAEGGVPLEGGVSATTRALDWQTIQDTTTPLAMKLYQAEAILRVSQLGPLADFEDDSRAVHVLSDVADSQRGAPAEVGAACLLFAEGASGRLAQLAARQADKDVRARRVADLLQRATEEASRLGLERLEVEGEEAPEVVGWLKEAGFEEQSDGSSASLVKLL</sequence>
<organism evidence="2 3">
    <name type="scientific">Prymnesium parvum</name>
    <name type="common">Toxic golden alga</name>
    <dbReference type="NCBI Taxonomy" id="97485"/>
    <lineage>
        <taxon>Eukaryota</taxon>
        <taxon>Haptista</taxon>
        <taxon>Haptophyta</taxon>
        <taxon>Prymnesiophyceae</taxon>
        <taxon>Prymnesiales</taxon>
        <taxon>Prymnesiaceae</taxon>
        <taxon>Prymnesium</taxon>
    </lineage>
</organism>
<accession>A0AB34JKI4</accession>
<keyword evidence="1" id="KW-0732">Signal</keyword>
<protein>
    <recommendedName>
        <fullName evidence="4">DUF1995 domain-containing protein</fullName>
    </recommendedName>
</protein>
<reference evidence="2 3" key="1">
    <citation type="journal article" date="2024" name="Science">
        <title>Giant polyketide synthase enzymes in the biosynthesis of giant marine polyether toxins.</title>
        <authorList>
            <person name="Fallon T.R."/>
            <person name="Shende V.V."/>
            <person name="Wierzbicki I.H."/>
            <person name="Pendleton A.L."/>
            <person name="Watervoot N.F."/>
            <person name="Auber R.P."/>
            <person name="Gonzalez D.J."/>
            <person name="Wisecaver J.H."/>
            <person name="Moore B.S."/>
        </authorList>
    </citation>
    <scope>NUCLEOTIDE SEQUENCE [LARGE SCALE GENOMIC DNA]</scope>
    <source>
        <strain evidence="2 3">12B1</strain>
    </source>
</reference>
<gene>
    <name evidence="2" type="ORF">AB1Y20_021081</name>
</gene>